<feature type="transmembrane region" description="Helical" evidence="10">
    <location>
        <begin position="281"/>
        <end position="303"/>
    </location>
</feature>
<dbReference type="RefSeq" id="WP_008508093.1">
    <property type="nucleotide sequence ID" value="NZ_CM001403.1"/>
</dbReference>
<dbReference type="Gene3D" id="6.10.340.10">
    <property type="match status" value="1"/>
</dbReference>
<feature type="domain" description="Histidine kinase" evidence="11">
    <location>
        <begin position="1027"/>
        <end position="1238"/>
    </location>
</feature>
<dbReference type="PROSITE" id="PS50109">
    <property type="entry name" value="HIS_KIN"/>
    <property type="match status" value="1"/>
</dbReference>
<dbReference type="SMART" id="SM00387">
    <property type="entry name" value="HATPase_c"/>
    <property type="match status" value="1"/>
</dbReference>
<comment type="catalytic activity">
    <reaction evidence="1">
        <text>ATP + protein L-histidine = ADP + protein N-phospho-L-histidine.</text>
        <dbReference type="EC" id="2.7.13.3"/>
    </reaction>
</comment>
<evidence type="ECO:0000256" key="5">
    <source>
        <dbReference type="ARBA" id="ARBA00022679"/>
    </source>
</evidence>
<accession>H1YIP2</accession>
<dbReference type="PROSITE" id="PS50885">
    <property type="entry name" value="HAMP"/>
    <property type="match status" value="1"/>
</dbReference>
<evidence type="ECO:0000256" key="10">
    <source>
        <dbReference type="SAM" id="Phobius"/>
    </source>
</evidence>
<keyword evidence="7 13" id="KW-0418">Kinase</keyword>
<reference evidence="13" key="1">
    <citation type="submission" date="2011-09" db="EMBL/GenBank/DDBJ databases">
        <title>The permanent draft genome of Mucilaginibacter paludis DSM 18603.</title>
        <authorList>
            <consortium name="US DOE Joint Genome Institute (JGI-PGF)"/>
            <person name="Lucas S."/>
            <person name="Han J."/>
            <person name="Lapidus A."/>
            <person name="Bruce D."/>
            <person name="Goodwin L."/>
            <person name="Pitluck S."/>
            <person name="Peters L."/>
            <person name="Kyrpides N."/>
            <person name="Mavromatis K."/>
            <person name="Ivanova N."/>
            <person name="Mikhailova N."/>
            <person name="Held B."/>
            <person name="Detter J.C."/>
            <person name="Tapia R."/>
            <person name="Han C."/>
            <person name="Land M."/>
            <person name="Hauser L."/>
            <person name="Markowitz V."/>
            <person name="Cheng J.-F."/>
            <person name="Hugenholtz P."/>
            <person name="Woyke T."/>
            <person name="Wu D."/>
            <person name="Tindall B."/>
            <person name="Brambilla E."/>
            <person name="Klenk H.-P."/>
            <person name="Eisen J.A."/>
        </authorList>
    </citation>
    <scope>NUCLEOTIDE SEQUENCE [LARGE SCALE GENOMIC DNA]</scope>
    <source>
        <strain evidence="13">DSM 18603</strain>
    </source>
</reference>
<evidence type="ECO:0000256" key="9">
    <source>
        <dbReference type="ARBA" id="ARBA00023012"/>
    </source>
</evidence>
<dbReference type="InterPro" id="IPR036097">
    <property type="entry name" value="HisK_dim/P_sf"/>
</dbReference>
<keyword evidence="4" id="KW-0597">Phosphoprotein</keyword>
<evidence type="ECO:0000313" key="14">
    <source>
        <dbReference type="Proteomes" id="UP000002774"/>
    </source>
</evidence>
<proteinExistence type="predicted"/>
<dbReference type="OrthoDB" id="9776727at2"/>
<sequence length="1238" mass="142063">MNAAAKIRWLLALICVSLFLTAIIAKNSYSPRNNLDSSAKTLESRLHQKEMFARSFIDDKTTFIKLKNIDNNEQYALDLIDLLKTEKLYITTYRNNELTYWNGVRILPNNVERIKEGSSFIKESNGYYEAIKKTEGNFCAILFIPVKNSYSYQNEYLQNTFSPELLHDNNIDIADFTDQNVYAIHTCNNSYLFSVKLKANNLNRLFIFVQLLLWISGILLLCVLINSLANYVAGKGYPLGSFAIIIAFIGVLRFINLHYHWPDIYQGISLFNPAYYSWNEAFPSLGDFVVNLVLLVWLALFVYNTRSQIIVKPVESKFLSYTILLACTLFLLALSYALLNIFGSLVLHSNINFDVNNVLNLTSFSIVGVVLLCLGFFVFILFAETCLVISSNLNLSKQSKISMFAALIILATLIEAYFYKDISGFYILWGLIILIRGYAIAYDKGKFSPLMYIAIIVVCSTISSIKLYSYQSVKEKDTRKILVKKLESAEDQSAEYLFKQIEEQLVNARFLIDYFDNTTRNHNYLKSRFQKLYFNGYLSKYDFKTYEYDKDNKPLSGNGEFDLNNFKDMVLYSAFKVGGTKYFYKINSAFGFQSYFAIIPISSDTDRLGTIVIELKSKPLKSAEPFPELLIEDRPLANDQFKGYSYAFYSDGKLLNQSGKYTYSLANYEFAGKLKQYIYKTSVGKPSYSHLIYQPTDRKLIVVSKEDDKIYIIVTSLTFFFLVYLAFVFILLGIEWLWLAYKNFDKVKSWSWNFWESFDKVLYKTRIQLSMVFAVVITLLIIGVLTFLSVSSQYQNQQDDFIHDKISRIAVAFEKINFEKNLITSNEDMQLNFNSFADTYSSDLTLFDKDGIPIFTTQPKLYETGLIAPRMNARAFIYLNKLQKSNYVNEETIGSLNYKAAYAPVRSSKNDVIGFLQLPYFSNETEYRERIGAFLNTMINVYALVFIAIGLFAILVARQITTPLTLIQQSLSKTIYGRKNEPIKWQHNDEIGSLIKEYNNMIAALENSAQKLAQSERENAWREMAKQVAHEIKNPLTPLKLGLQLLEKSWKDKDPKFDAKFERFSKSFVEQIDSLSKIASEFSNFAKMPETRLERFNIFEIISQATTIFKQTDNFRIIFNNPNHQFFVLADKDQILRSFNNLLKNAIEAVPADRQGVVEISHHNDGKHVYITIKDNGNGIPEALRERIFVPNFTTKSSGTGLGLALVKNAIEYAGGSISFDTELQVGTTFYISFPAAS</sequence>
<comment type="subcellular location">
    <subcellularLocation>
        <location evidence="2">Membrane</location>
    </subcellularLocation>
</comment>
<dbReference type="Proteomes" id="UP000002774">
    <property type="component" value="Chromosome"/>
</dbReference>
<dbReference type="Pfam" id="PF00512">
    <property type="entry name" value="HisKA"/>
    <property type="match status" value="1"/>
</dbReference>
<feature type="transmembrane region" description="Helical" evidence="10">
    <location>
        <begin position="769"/>
        <end position="790"/>
    </location>
</feature>
<dbReference type="AlphaFoldDB" id="H1YIP2"/>
<evidence type="ECO:0000256" key="1">
    <source>
        <dbReference type="ARBA" id="ARBA00000085"/>
    </source>
</evidence>
<dbReference type="PANTHER" id="PTHR43065:SF46">
    <property type="entry name" value="C4-DICARBOXYLATE TRANSPORT SENSOR PROTEIN DCTB"/>
    <property type="match status" value="1"/>
</dbReference>
<evidence type="ECO:0000256" key="2">
    <source>
        <dbReference type="ARBA" id="ARBA00004370"/>
    </source>
</evidence>
<protein>
    <recommendedName>
        <fullName evidence="3">histidine kinase</fullName>
        <ecNumber evidence="3">2.7.13.3</ecNumber>
    </recommendedName>
</protein>
<dbReference type="HOGENOM" id="CLU_007177_0_0_10"/>
<dbReference type="GO" id="GO:0005524">
    <property type="term" value="F:ATP binding"/>
    <property type="evidence" value="ECO:0007669"/>
    <property type="project" value="UniProtKB-KW"/>
</dbReference>
<feature type="transmembrane region" description="Helical" evidence="10">
    <location>
        <begin position="237"/>
        <end position="261"/>
    </location>
</feature>
<keyword evidence="9" id="KW-0902">Two-component regulatory system</keyword>
<dbReference type="PANTHER" id="PTHR43065">
    <property type="entry name" value="SENSOR HISTIDINE KINASE"/>
    <property type="match status" value="1"/>
</dbReference>
<dbReference type="InterPro" id="IPR003661">
    <property type="entry name" value="HisK_dim/P_dom"/>
</dbReference>
<dbReference type="STRING" id="714943.Mucpa_3489"/>
<feature type="transmembrane region" description="Helical" evidence="10">
    <location>
        <begin position="205"/>
        <end position="225"/>
    </location>
</feature>
<organism evidence="13 14">
    <name type="scientific">Mucilaginibacter paludis DSM 18603</name>
    <dbReference type="NCBI Taxonomy" id="714943"/>
    <lineage>
        <taxon>Bacteria</taxon>
        <taxon>Pseudomonadati</taxon>
        <taxon>Bacteroidota</taxon>
        <taxon>Sphingobacteriia</taxon>
        <taxon>Sphingobacteriales</taxon>
        <taxon>Sphingobacteriaceae</taxon>
        <taxon>Mucilaginibacter</taxon>
    </lineage>
</organism>
<dbReference type="EC" id="2.7.13.3" evidence="3"/>
<dbReference type="CDD" id="cd00075">
    <property type="entry name" value="HATPase"/>
    <property type="match status" value="1"/>
</dbReference>
<dbReference type="InterPro" id="IPR036890">
    <property type="entry name" value="HATPase_C_sf"/>
</dbReference>
<evidence type="ECO:0000259" key="11">
    <source>
        <dbReference type="PROSITE" id="PS50109"/>
    </source>
</evidence>
<keyword evidence="10" id="KW-0472">Membrane</keyword>
<evidence type="ECO:0000256" key="3">
    <source>
        <dbReference type="ARBA" id="ARBA00012438"/>
    </source>
</evidence>
<feature type="transmembrane region" description="Helical" evidence="10">
    <location>
        <begin position="710"/>
        <end position="739"/>
    </location>
</feature>
<dbReference type="InterPro" id="IPR003594">
    <property type="entry name" value="HATPase_dom"/>
</dbReference>
<dbReference type="eggNOG" id="COG5000">
    <property type="taxonomic scope" value="Bacteria"/>
</dbReference>
<evidence type="ECO:0000256" key="4">
    <source>
        <dbReference type="ARBA" id="ARBA00022553"/>
    </source>
</evidence>
<feature type="domain" description="HAMP" evidence="12">
    <location>
        <begin position="958"/>
        <end position="1010"/>
    </location>
</feature>
<dbReference type="CDD" id="cd00082">
    <property type="entry name" value="HisKA"/>
    <property type="match status" value="1"/>
</dbReference>
<evidence type="ECO:0000256" key="8">
    <source>
        <dbReference type="ARBA" id="ARBA00022840"/>
    </source>
</evidence>
<evidence type="ECO:0000256" key="6">
    <source>
        <dbReference type="ARBA" id="ARBA00022741"/>
    </source>
</evidence>
<dbReference type="InterPro" id="IPR005467">
    <property type="entry name" value="His_kinase_dom"/>
</dbReference>
<evidence type="ECO:0000313" key="13">
    <source>
        <dbReference type="EMBL" id="EHQ27587.1"/>
    </source>
</evidence>
<dbReference type="Gene3D" id="3.30.565.10">
    <property type="entry name" value="Histidine kinase-like ATPase, C-terminal domain"/>
    <property type="match status" value="1"/>
</dbReference>
<dbReference type="InterPro" id="IPR004358">
    <property type="entry name" value="Sig_transdc_His_kin-like_C"/>
</dbReference>
<dbReference type="SUPFAM" id="SSF55874">
    <property type="entry name" value="ATPase domain of HSP90 chaperone/DNA topoisomerase II/histidine kinase"/>
    <property type="match status" value="1"/>
</dbReference>
<keyword evidence="10" id="KW-1133">Transmembrane helix</keyword>
<name>H1YIP2_9SPHI</name>
<keyword evidence="5" id="KW-0808">Transferase</keyword>
<dbReference type="Gene3D" id="1.10.287.130">
    <property type="match status" value="1"/>
</dbReference>
<dbReference type="PRINTS" id="PR00344">
    <property type="entry name" value="BCTRLSENSOR"/>
</dbReference>
<feature type="transmembrane region" description="Helical" evidence="10">
    <location>
        <begin position="323"/>
        <end position="346"/>
    </location>
</feature>
<feature type="transmembrane region" description="Helical" evidence="10">
    <location>
        <begin position="939"/>
        <end position="957"/>
    </location>
</feature>
<evidence type="ECO:0000256" key="7">
    <source>
        <dbReference type="ARBA" id="ARBA00022777"/>
    </source>
</evidence>
<dbReference type="SUPFAM" id="SSF47384">
    <property type="entry name" value="Homodimeric domain of signal transducing histidine kinase"/>
    <property type="match status" value="1"/>
</dbReference>
<dbReference type="EMBL" id="CM001403">
    <property type="protein sequence ID" value="EHQ27587.1"/>
    <property type="molecule type" value="Genomic_DNA"/>
</dbReference>
<keyword evidence="10" id="KW-0812">Transmembrane</keyword>
<feature type="transmembrane region" description="Helical" evidence="10">
    <location>
        <begin position="366"/>
        <end position="389"/>
    </location>
</feature>
<keyword evidence="14" id="KW-1185">Reference proteome</keyword>
<evidence type="ECO:0000259" key="12">
    <source>
        <dbReference type="PROSITE" id="PS50885"/>
    </source>
</evidence>
<dbReference type="GO" id="GO:0000155">
    <property type="term" value="F:phosphorelay sensor kinase activity"/>
    <property type="evidence" value="ECO:0007669"/>
    <property type="project" value="InterPro"/>
</dbReference>
<keyword evidence="6" id="KW-0547">Nucleotide-binding</keyword>
<dbReference type="GO" id="GO:0016020">
    <property type="term" value="C:membrane"/>
    <property type="evidence" value="ECO:0007669"/>
    <property type="project" value="UniProtKB-SubCell"/>
</dbReference>
<feature type="transmembrane region" description="Helical" evidence="10">
    <location>
        <begin position="401"/>
        <end position="419"/>
    </location>
</feature>
<feature type="transmembrane region" description="Helical" evidence="10">
    <location>
        <begin position="449"/>
        <end position="470"/>
    </location>
</feature>
<dbReference type="InterPro" id="IPR003660">
    <property type="entry name" value="HAMP_dom"/>
</dbReference>
<keyword evidence="8" id="KW-0067">ATP-binding</keyword>
<dbReference type="Pfam" id="PF02518">
    <property type="entry name" value="HATPase_c"/>
    <property type="match status" value="1"/>
</dbReference>
<dbReference type="SMART" id="SM00388">
    <property type="entry name" value="HisKA"/>
    <property type="match status" value="1"/>
</dbReference>
<gene>
    <name evidence="13" type="ORF">Mucpa_3489</name>
</gene>